<dbReference type="Pfam" id="PF03372">
    <property type="entry name" value="Exo_endo_phos"/>
    <property type="match status" value="1"/>
</dbReference>
<dbReference type="InterPro" id="IPR005135">
    <property type="entry name" value="Endo/exonuclease/phosphatase"/>
</dbReference>
<name>A0A7S2RXD8_9STRA</name>
<dbReference type="GO" id="GO:0003824">
    <property type="term" value="F:catalytic activity"/>
    <property type="evidence" value="ECO:0007669"/>
    <property type="project" value="InterPro"/>
</dbReference>
<evidence type="ECO:0000313" key="3">
    <source>
        <dbReference type="EMBL" id="CAD9683441.1"/>
    </source>
</evidence>
<dbReference type="GO" id="GO:0006506">
    <property type="term" value="P:GPI anchor biosynthetic process"/>
    <property type="evidence" value="ECO:0007669"/>
    <property type="project" value="TreeGrafter"/>
</dbReference>
<evidence type="ECO:0000256" key="1">
    <source>
        <dbReference type="SAM" id="MobiDB-lite"/>
    </source>
</evidence>
<gene>
    <name evidence="3" type="ORF">RMAR1173_LOCUS8959</name>
</gene>
<dbReference type="InterPro" id="IPR036691">
    <property type="entry name" value="Endo/exonu/phosph_ase_sf"/>
</dbReference>
<feature type="domain" description="Endonuclease/exonuclease/phosphatase" evidence="2">
    <location>
        <begin position="137"/>
        <end position="452"/>
    </location>
</feature>
<protein>
    <recommendedName>
        <fullName evidence="2">Endonuclease/exonuclease/phosphatase domain-containing protein</fullName>
    </recommendedName>
</protein>
<dbReference type="PANTHER" id="PTHR14859:SF16">
    <property type="entry name" value="ENDONUCLEASE_EXONUCLEASE_PHOSPHATASE DOMAIN-CONTAINING PROTEIN"/>
    <property type="match status" value="1"/>
</dbReference>
<feature type="compositionally biased region" description="Pro residues" evidence="1">
    <location>
        <begin position="51"/>
        <end position="61"/>
    </location>
</feature>
<proteinExistence type="predicted"/>
<feature type="region of interest" description="Disordered" evidence="1">
    <location>
        <begin position="42"/>
        <end position="61"/>
    </location>
</feature>
<dbReference type="GO" id="GO:0005783">
    <property type="term" value="C:endoplasmic reticulum"/>
    <property type="evidence" value="ECO:0007669"/>
    <property type="project" value="TreeGrafter"/>
</dbReference>
<dbReference type="GO" id="GO:0016020">
    <property type="term" value="C:membrane"/>
    <property type="evidence" value="ECO:0007669"/>
    <property type="project" value="GOC"/>
</dbReference>
<dbReference type="InterPro" id="IPR051916">
    <property type="entry name" value="GPI-anchor_lipid_remodeler"/>
</dbReference>
<dbReference type="Gene3D" id="3.60.10.10">
    <property type="entry name" value="Endonuclease/exonuclease/phosphatase"/>
    <property type="match status" value="1"/>
</dbReference>
<accession>A0A7S2RXD8</accession>
<dbReference type="SUPFAM" id="SSF56219">
    <property type="entry name" value="DNase I-like"/>
    <property type="match status" value="1"/>
</dbReference>
<dbReference type="PANTHER" id="PTHR14859">
    <property type="entry name" value="CALCOFLUOR WHITE HYPERSENSITIVE PROTEIN PRECURSOR"/>
    <property type="match status" value="1"/>
</dbReference>
<reference evidence="3" key="1">
    <citation type="submission" date="2021-01" db="EMBL/GenBank/DDBJ databases">
        <authorList>
            <person name="Corre E."/>
            <person name="Pelletier E."/>
            <person name="Niang G."/>
            <person name="Scheremetjew M."/>
            <person name="Finn R."/>
            <person name="Kale V."/>
            <person name="Holt S."/>
            <person name="Cochrane G."/>
            <person name="Meng A."/>
            <person name="Brown T."/>
            <person name="Cohen L."/>
        </authorList>
    </citation>
    <scope>NUCLEOTIDE SEQUENCE</scope>
    <source>
        <strain evidence="3">CCMP1243</strain>
    </source>
</reference>
<dbReference type="EMBL" id="HBHJ01013721">
    <property type="protein sequence ID" value="CAD9683441.1"/>
    <property type="molecule type" value="Transcribed_RNA"/>
</dbReference>
<organism evidence="3">
    <name type="scientific">Rhizochromulina marina</name>
    <dbReference type="NCBI Taxonomy" id="1034831"/>
    <lineage>
        <taxon>Eukaryota</taxon>
        <taxon>Sar</taxon>
        <taxon>Stramenopiles</taxon>
        <taxon>Ochrophyta</taxon>
        <taxon>Dictyochophyceae</taxon>
        <taxon>Rhizochromulinales</taxon>
        <taxon>Rhizochromulina</taxon>
    </lineage>
</organism>
<sequence>MALLRRLSVPRALCGGVVALLALQGLVCLVSWPPLPGHGGPPVRVATGSRPAPPAAPPLPLPPLSLSSKGYTAEERAQDSYSAQARIDIARLSQRVEQQVAVGKLLRSRGETPLSAPSACARSMPTRTGPGIFRFATWNLWNVQHDWPNRCRGIAEWLRHLGPEIVGVQEVRHYPSPNGKPQLEELARQAGFPYFYYHPAGFPGRTDEEGVGVLSQLPLGDVKSFTIPLSRRSSDRNARVCLRVTVNTSTTAGPVDFFVTHLSYDAAEQCRQVVALRSFLDESAMERPHRPQILVGDLNIYRDFEWPMDYLQALETKSYLALHGVEDPCSRHRDPPAGPPMTDGAHPGVVNNVGTFEDVWLAGNDPTRRGSDLNSGWTFPNLPGAENAPARCDRMLLRSSGHTVLRAALVGCPSSDTSASSLRAGATQYRIADGREGGPGASISWHGAPSDHRAVVADVQFKLVT</sequence>
<evidence type="ECO:0000259" key="2">
    <source>
        <dbReference type="Pfam" id="PF03372"/>
    </source>
</evidence>
<dbReference type="AlphaFoldDB" id="A0A7S2RXD8"/>